<dbReference type="EMBL" id="JBHTAI010000008">
    <property type="protein sequence ID" value="MFC7149674.1"/>
    <property type="molecule type" value="Genomic_DNA"/>
</dbReference>
<dbReference type="SUPFAM" id="SSF50129">
    <property type="entry name" value="GroES-like"/>
    <property type="match status" value="1"/>
</dbReference>
<dbReference type="CDD" id="cd08261">
    <property type="entry name" value="Zn_ADH7"/>
    <property type="match status" value="1"/>
</dbReference>
<dbReference type="InterPro" id="IPR020843">
    <property type="entry name" value="ER"/>
</dbReference>
<accession>A0ABW2FCM7</accession>
<evidence type="ECO:0000259" key="2">
    <source>
        <dbReference type="SMART" id="SM00829"/>
    </source>
</evidence>
<dbReference type="Gene3D" id="3.90.180.10">
    <property type="entry name" value="Medium-chain alcohol dehydrogenases, catalytic domain"/>
    <property type="match status" value="1"/>
</dbReference>
<keyword evidence="4" id="KW-1185">Reference proteome</keyword>
<dbReference type="InterPro" id="IPR036291">
    <property type="entry name" value="NAD(P)-bd_dom_sf"/>
</dbReference>
<dbReference type="SUPFAM" id="SSF51735">
    <property type="entry name" value="NAD(P)-binding Rossmann-fold domains"/>
    <property type="match status" value="1"/>
</dbReference>
<name>A0ABW2FCM7_9BACL</name>
<sequence length="341" mass="36554">MRNIVCVEPGAFELRTGERPRRKPGETLVKVLAVGVCGTDYHAFRGKQPYFTYPRILGHEIAGEVAETDDDGLDGSRGLKVGDRVTIMPYIACRTCIACRAGRPNACSELRVLGVHEDGAMREAMSVPSEYVVKTEDLSLNQTAIVEPMSIGLHAVNRGEVKPGETVLVIGAGPIGLAAMKFAKLAGAKVIAMDTNVERLRFCRQWAGADEIVEATGDVAAKLADITGGEGAATVFDATGSPQSMMKTFDYAAHGGKVVFVSLVQADISFHDPAFHKKELTLLASRAATLAEFERVIACMRAGLLDADGFITHRAPFGKTIEAFDEWLNPGSGVIKAVIEF</sequence>
<dbReference type="Pfam" id="PF08240">
    <property type="entry name" value="ADH_N"/>
    <property type="match status" value="1"/>
</dbReference>
<dbReference type="InterPro" id="IPR013149">
    <property type="entry name" value="ADH-like_C"/>
</dbReference>
<dbReference type="InterPro" id="IPR050129">
    <property type="entry name" value="Zn_alcohol_dh"/>
</dbReference>
<dbReference type="SMART" id="SM00829">
    <property type="entry name" value="PKS_ER"/>
    <property type="match status" value="1"/>
</dbReference>
<dbReference type="PANTHER" id="PTHR43401">
    <property type="entry name" value="L-THREONINE 3-DEHYDROGENASE"/>
    <property type="match status" value="1"/>
</dbReference>
<proteinExistence type="predicted"/>
<gene>
    <name evidence="3" type="ORF">ACFQMJ_14180</name>
</gene>
<dbReference type="InterPro" id="IPR013154">
    <property type="entry name" value="ADH-like_N"/>
</dbReference>
<reference evidence="4" key="1">
    <citation type="journal article" date="2019" name="Int. J. Syst. Evol. Microbiol.">
        <title>The Global Catalogue of Microorganisms (GCM) 10K type strain sequencing project: providing services to taxonomists for standard genome sequencing and annotation.</title>
        <authorList>
            <consortium name="The Broad Institute Genomics Platform"/>
            <consortium name="The Broad Institute Genome Sequencing Center for Infectious Disease"/>
            <person name="Wu L."/>
            <person name="Ma J."/>
        </authorList>
    </citation>
    <scope>NUCLEOTIDE SEQUENCE [LARGE SCALE GENOMIC DNA]</scope>
    <source>
        <strain evidence="4">KCTC 12907</strain>
    </source>
</reference>
<evidence type="ECO:0000313" key="3">
    <source>
        <dbReference type="EMBL" id="MFC7149674.1"/>
    </source>
</evidence>
<dbReference type="InterPro" id="IPR011032">
    <property type="entry name" value="GroES-like_sf"/>
</dbReference>
<dbReference type="Gene3D" id="3.40.50.720">
    <property type="entry name" value="NAD(P)-binding Rossmann-like Domain"/>
    <property type="match status" value="1"/>
</dbReference>
<dbReference type="Proteomes" id="UP001596378">
    <property type="component" value="Unassembled WGS sequence"/>
</dbReference>
<protein>
    <submittedName>
        <fullName evidence="3">Zinc-binding alcohol dehydrogenase family protein</fullName>
    </submittedName>
</protein>
<dbReference type="Pfam" id="PF00107">
    <property type="entry name" value="ADH_zinc_N"/>
    <property type="match status" value="1"/>
</dbReference>
<feature type="domain" description="Enoyl reductase (ER)" evidence="2">
    <location>
        <begin position="10"/>
        <end position="339"/>
    </location>
</feature>
<keyword evidence="1" id="KW-0560">Oxidoreductase</keyword>
<dbReference type="PANTHER" id="PTHR43401:SF3">
    <property type="entry name" value="L-GALACTONATE-5-DEHYDROGENASE"/>
    <property type="match status" value="1"/>
</dbReference>
<comment type="caution">
    <text evidence="3">The sequence shown here is derived from an EMBL/GenBank/DDBJ whole genome shotgun (WGS) entry which is preliminary data.</text>
</comment>
<evidence type="ECO:0000313" key="4">
    <source>
        <dbReference type="Proteomes" id="UP001596378"/>
    </source>
</evidence>
<evidence type="ECO:0000256" key="1">
    <source>
        <dbReference type="ARBA" id="ARBA00023002"/>
    </source>
</evidence>
<dbReference type="RefSeq" id="WP_378049048.1">
    <property type="nucleotide sequence ID" value="NZ_JBHMDN010000020.1"/>
</dbReference>
<organism evidence="3 4">
    <name type="scientific">Cohnella cellulosilytica</name>
    <dbReference type="NCBI Taxonomy" id="986710"/>
    <lineage>
        <taxon>Bacteria</taxon>
        <taxon>Bacillati</taxon>
        <taxon>Bacillota</taxon>
        <taxon>Bacilli</taxon>
        <taxon>Bacillales</taxon>
        <taxon>Paenibacillaceae</taxon>
        <taxon>Cohnella</taxon>
    </lineage>
</organism>